<dbReference type="GO" id="GO:0043856">
    <property type="term" value="F:anti-sigma factor antagonist activity"/>
    <property type="evidence" value="ECO:0007669"/>
    <property type="project" value="InterPro"/>
</dbReference>
<keyword evidence="5" id="KW-1185">Reference proteome</keyword>
<name>A0A7X0G2I3_9ACTN</name>
<organism evidence="4 5">
    <name type="scientific">Actinomadura coerulea</name>
    <dbReference type="NCBI Taxonomy" id="46159"/>
    <lineage>
        <taxon>Bacteria</taxon>
        <taxon>Bacillati</taxon>
        <taxon>Actinomycetota</taxon>
        <taxon>Actinomycetes</taxon>
        <taxon>Streptosporangiales</taxon>
        <taxon>Thermomonosporaceae</taxon>
        <taxon>Actinomadura</taxon>
    </lineage>
</organism>
<dbReference type="CDD" id="cd07043">
    <property type="entry name" value="STAS_anti-anti-sigma_factors"/>
    <property type="match status" value="1"/>
</dbReference>
<dbReference type="EMBL" id="JACHMQ010000001">
    <property type="protein sequence ID" value="MBB6398202.1"/>
    <property type="molecule type" value="Genomic_DNA"/>
</dbReference>
<dbReference type="PANTHER" id="PTHR33495:SF2">
    <property type="entry name" value="ANTI-SIGMA FACTOR ANTAGONIST TM_1081-RELATED"/>
    <property type="match status" value="1"/>
</dbReference>
<evidence type="ECO:0000256" key="2">
    <source>
        <dbReference type="RuleBase" id="RU003749"/>
    </source>
</evidence>
<dbReference type="AlphaFoldDB" id="A0A7X0G2I3"/>
<comment type="caution">
    <text evidence="4">The sequence shown here is derived from an EMBL/GenBank/DDBJ whole genome shotgun (WGS) entry which is preliminary data.</text>
</comment>
<dbReference type="InterPro" id="IPR058548">
    <property type="entry name" value="MlaB-like_STAS"/>
</dbReference>
<dbReference type="Proteomes" id="UP000546324">
    <property type="component" value="Unassembled WGS sequence"/>
</dbReference>
<evidence type="ECO:0000259" key="3">
    <source>
        <dbReference type="PROSITE" id="PS50801"/>
    </source>
</evidence>
<evidence type="ECO:0000256" key="1">
    <source>
        <dbReference type="ARBA" id="ARBA00009013"/>
    </source>
</evidence>
<feature type="domain" description="STAS" evidence="3">
    <location>
        <begin position="23"/>
        <end position="120"/>
    </location>
</feature>
<protein>
    <recommendedName>
        <fullName evidence="2">Anti-sigma factor antagonist</fullName>
    </recommendedName>
</protein>
<dbReference type="InterPro" id="IPR003658">
    <property type="entry name" value="Anti-sigma_ant"/>
</dbReference>
<accession>A0A7X0G2I3</accession>
<dbReference type="RefSeq" id="WP_185028968.1">
    <property type="nucleotide sequence ID" value="NZ_JACHMQ010000001.1"/>
</dbReference>
<dbReference type="PROSITE" id="PS50801">
    <property type="entry name" value="STAS"/>
    <property type="match status" value="1"/>
</dbReference>
<evidence type="ECO:0000313" key="5">
    <source>
        <dbReference type="Proteomes" id="UP000546324"/>
    </source>
</evidence>
<dbReference type="PANTHER" id="PTHR33495">
    <property type="entry name" value="ANTI-SIGMA FACTOR ANTAGONIST TM_1081-RELATED-RELATED"/>
    <property type="match status" value="1"/>
</dbReference>
<proteinExistence type="inferred from homology"/>
<dbReference type="NCBIfam" id="TIGR00377">
    <property type="entry name" value="ant_ant_sig"/>
    <property type="match status" value="1"/>
</dbReference>
<dbReference type="Gene3D" id="3.30.750.24">
    <property type="entry name" value="STAS domain"/>
    <property type="match status" value="1"/>
</dbReference>
<reference evidence="4 5" key="1">
    <citation type="submission" date="2020-08" db="EMBL/GenBank/DDBJ databases">
        <title>Sequencing the genomes of 1000 actinobacteria strains.</title>
        <authorList>
            <person name="Klenk H.-P."/>
        </authorList>
    </citation>
    <scope>NUCLEOTIDE SEQUENCE [LARGE SCALE GENOMIC DNA]</scope>
    <source>
        <strain evidence="4 5">DSM 43675</strain>
    </source>
</reference>
<gene>
    <name evidence="4" type="ORF">BKA00_005116</name>
</gene>
<dbReference type="InterPro" id="IPR036513">
    <property type="entry name" value="STAS_dom_sf"/>
</dbReference>
<dbReference type="SUPFAM" id="SSF52091">
    <property type="entry name" value="SpoIIaa-like"/>
    <property type="match status" value="1"/>
</dbReference>
<comment type="similarity">
    <text evidence="1 2">Belongs to the anti-sigma-factor antagonist family.</text>
</comment>
<dbReference type="InterPro" id="IPR002645">
    <property type="entry name" value="STAS_dom"/>
</dbReference>
<dbReference type="Pfam" id="PF13466">
    <property type="entry name" value="STAS_2"/>
    <property type="match status" value="1"/>
</dbReference>
<sequence>MHTAGSAFPEAVLRRETLADHTVITISGDLDISSAPALREPLETALRDAGPLVVIDLSGVTFCDAAGLTLLTGARRLTEPEGVTLVLAAPRPHMVRLLRVSGLSRVFAVRPTVDAARLRSAAA</sequence>
<evidence type="ECO:0000313" key="4">
    <source>
        <dbReference type="EMBL" id="MBB6398202.1"/>
    </source>
</evidence>